<evidence type="ECO:0000313" key="1">
    <source>
        <dbReference type="EMBL" id="KAJ3779606.1"/>
    </source>
</evidence>
<comment type="caution">
    <text evidence="1">The sequence shown here is derived from an EMBL/GenBank/DDBJ whole genome shotgun (WGS) entry which is preliminary data.</text>
</comment>
<evidence type="ECO:0000313" key="2">
    <source>
        <dbReference type="Proteomes" id="UP001163798"/>
    </source>
</evidence>
<sequence length="129" mass="14686">MFGLSLPSRCGLMTDKMMWFGNCLAKRLNVDSLKYHFVSPPNKVVVATNDTAWRRQEDELNTARDKIQDYLKSLLANRRCPDAKEREIKELKAEKKTMEASVLGAKEQTSALIRTNKTLNLANNALKEV</sequence>
<proteinExistence type="predicted"/>
<organism evidence="1 2">
    <name type="scientific">Lentinula aff. detonsa</name>
    <dbReference type="NCBI Taxonomy" id="2804958"/>
    <lineage>
        <taxon>Eukaryota</taxon>
        <taxon>Fungi</taxon>
        <taxon>Dikarya</taxon>
        <taxon>Basidiomycota</taxon>
        <taxon>Agaricomycotina</taxon>
        <taxon>Agaricomycetes</taxon>
        <taxon>Agaricomycetidae</taxon>
        <taxon>Agaricales</taxon>
        <taxon>Marasmiineae</taxon>
        <taxon>Omphalotaceae</taxon>
        <taxon>Lentinula</taxon>
    </lineage>
</organism>
<dbReference type="AlphaFoldDB" id="A0AA38KCQ7"/>
<dbReference type="Proteomes" id="UP001163798">
    <property type="component" value="Unassembled WGS sequence"/>
</dbReference>
<keyword evidence="2" id="KW-1185">Reference proteome</keyword>
<accession>A0AA38KCQ7</accession>
<name>A0AA38KCQ7_9AGAR</name>
<protein>
    <submittedName>
        <fullName evidence="1">Uncharacterized protein</fullName>
    </submittedName>
</protein>
<reference evidence="1" key="1">
    <citation type="submission" date="2022-08" db="EMBL/GenBank/DDBJ databases">
        <authorList>
            <consortium name="DOE Joint Genome Institute"/>
            <person name="Min B."/>
            <person name="Riley R."/>
            <person name="Sierra-Patev S."/>
            <person name="Naranjo-Ortiz M."/>
            <person name="Looney B."/>
            <person name="Konkel Z."/>
            <person name="Slot J.C."/>
            <person name="Sakamoto Y."/>
            <person name="Steenwyk J.L."/>
            <person name="Rokas A."/>
            <person name="Carro J."/>
            <person name="Camarero S."/>
            <person name="Ferreira P."/>
            <person name="Molpeceres G."/>
            <person name="Ruiz-Duenas F.J."/>
            <person name="Serrano A."/>
            <person name="Henrissat B."/>
            <person name="Drula E."/>
            <person name="Hughes K.W."/>
            <person name="Mata J.L."/>
            <person name="Ishikawa N.K."/>
            <person name="Vargas-Isla R."/>
            <person name="Ushijima S."/>
            <person name="Smith C.A."/>
            <person name="Ahrendt S."/>
            <person name="Andreopoulos W."/>
            <person name="He G."/>
            <person name="Labutti K."/>
            <person name="Lipzen A."/>
            <person name="Ng V."/>
            <person name="Sandor L."/>
            <person name="Barry K."/>
            <person name="Martinez A.T."/>
            <person name="Xiao Y."/>
            <person name="Gibbons J.G."/>
            <person name="Terashima K."/>
            <person name="Hibbett D.S."/>
            <person name="Grigoriev I.V."/>
        </authorList>
    </citation>
    <scope>NUCLEOTIDE SEQUENCE</scope>
    <source>
        <strain evidence="1">TFB10291</strain>
    </source>
</reference>
<gene>
    <name evidence="1" type="ORF">GGU10DRAFT_382176</name>
</gene>
<dbReference type="EMBL" id="MU794539">
    <property type="protein sequence ID" value="KAJ3779606.1"/>
    <property type="molecule type" value="Genomic_DNA"/>
</dbReference>